<evidence type="ECO:0000256" key="4">
    <source>
        <dbReference type="ARBA" id="ARBA00022917"/>
    </source>
</evidence>
<evidence type="ECO:0000256" key="6">
    <source>
        <dbReference type="ARBA" id="ARBA00024731"/>
    </source>
</evidence>
<organism evidence="9 10">
    <name type="scientific">Denitrobaculum tricleocarpae</name>
    <dbReference type="NCBI Taxonomy" id="2591009"/>
    <lineage>
        <taxon>Bacteria</taxon>
        <taxon>Pseudomonadati</taxon>
        <taxon>Pseudomonadota</taxon>
        <taxon>Alphaproteobacteria</taxon>
        <taxon>Rhodospirillales</taxon>
        <taxon>Rhodospirillaceae</taxon>
        <taxon>Denitrobaculum</taxon>
    </lineage>
</organism>
<dbReference type="OrthoDB" id="9802948at2"/>
<dbReference type="Gene3D" id="3.40.50.300">
    <property type="entry name" value="P-loop containing nucleotide triphosphate hydrolases"/>
    <property type="match status" value="1"/>
</dbReference>
<dbReference type="InterPro" id="IPR005517">
    <property type="entry name" value="Transl_elong_EFG/EF2_IV"/>
</dbReference>
<dbReference type="InterPro" id="IPR027417">
    <property type="entry name" value="P-loop_NTPase"/>
</dbReference>
<comment type="function">
    <text evidence="6">Catalyzes the GTP-dependent ribosomal translocation step during translation elongation. During this step, the ribosome changes from the pre-translocational (PRE) to the post-translocational (POST) state as the newly formed A-site-bound peptidyl-tRNA and P-site-bound deacylated tRNA move to the P and E sites, respectively. Catalyzes the coordinated movement of the two tRNA molecules, the mRNA and conformational changes in the ribosome.</text>
</comment>
<dbReference type="InterPro" id="IPR041095">
    <property type="entry name" value="EFG_II"/>
</dbReference>
<dbReference type="GO" id="GO:0097216">
    <property type="term" value="F:guanosine tetraphosphate binding"/>
    <property type="evidence" value="ECO:0007669"/>
    <property type="project" value="UniProtKB-ARBA"/>
</dbReference>
<dbReference type="CDD" id="cd01434">
    <property type="entry name" value="EFG_mtEFG1_IV"/>
    <property type="match status" value="1"/>
</dbReference>
<evidence type="ECO:0000256" key="2">
    <source>
        <dbReference type="ARBA" id="ARBA00022741"/>
    </source>
</evidence>
<evidence type="ECO:0000313" key="9">
    <source>
        <dbReference type="EMBL" id="TQV83582.1"/>
    </source>
</evidence>
<evidence type="ECO:0000259" key="8">
    <source>
        <dbReference type="SMART" id="SM00889"/>
    </source>
</evidence>
<evidence type="ECO:0000259" key="7">
    <source>
        <dbReference type="SMART" id="SM00838"/>
    </source>
</evidence>
<dbReference type="CDD" id="cd04170">
    <property type="entry name" value="EF-G_bact"/>
    <property type="match status" value="1"/>
</dbReference>
<dbReference type="Pfam" id="PF00679">
    <property type="entry name" value="EFG_C"/>
    <property type="match status" value="1"/>
</dbReference>
<keyword evidence="4" id="KW-0648">Protein biosynthesis</keyword>
<dbReference type="FunFam" id="3.30.230.10:FF:000003">
    <property type="entry name" value="Elongation factor G"/>
    <property type="match status" value="1"/>
</dbReference>
<dbReference type="AlphaFoldDB" id="A0A545U277"/>
<dbReference type="InterPro" id="IPR000795">
    <property type="entry name" value="T_Tr_GTP-bd_dom"/>
</dbReference>
<dbReference type="InterPro" id="IPR014721">
    <property type="entry name" value="Ribsml_uS5_D2-typ_fold_subgr"/>
</dbReference>
<dbReference type="CDD" id="cd16262">
    <property type="entry name" value="EFG_III"/>
    <property type="match status" value="1"/>
</dbReference>
<dbReference type="SMART" id="SM00889">
    <property type="entry name" value="EFG_IV"/>
    <property type="match status" value="1"/>
</dbReference>
<evidence type="ECO:0000256" key="5">
    <source>
        <dbReference type="ARBA" id="ARBA00023134"/>
    </source>
</evidence>
<name>A0A545U277_9PROT</name>
<dbReference type="GO" id="GO:0032790">
    <property type="term" value="P:ribosome disassembly"/>
    <property type="evidence" value="ECO:0007669"/>
    <property type="project" value="TreeGrafter"/>
</dbReference>
<feature type="domain" description="Translation elongation factor EFG/EF2" evidence="8">
    <location>
        <begin position="459"/>
        <end position="576"/>
    </location>
</feature>
<dbReference type="NCBIfam" id="NF009891">
    <property type="entry name" value="PRK13351.1-1"/>
    <property type="match status" value="1"/>
</dbReference>
<dbReference type="Gene3D" id="3.30.230.10">
    <property type="match status" value="1"/>
</dbReference>
<accession>A0A545U277</accession>
<dbReference type="Gene3D" id="2.40.30.10">
    <property type="entry name" value="Translation factors"/>
    <property type="match status" value="1"/>
</dbReference>
<dbReference type="NCBIfam" id="NF009379">
    <property type="entry name" value="PRK12740.1-3"/>
    <property type="match status" value="1"/>
</dbReference>
<proteinExistence type="predicted"/>
<dbReference type="RefSeq" id="WP_142894819.1">
    <property type="nucleotide sequence ID" value="NZ_ML660052.1"/>
</dbReference>
<dbReference type="PANTHER" id="PTHR43261">
    <property type="entry name" value="TRANSLATION ELONGATION FACTOR G-RELATED"/>
    <property type="match status" value="1"/>
</dbReference>
<reference evidence="9 10" key="1">
    <citation type="submission" date="2019-06" db="EMBL/GenBank/DDBJ databases">
        <title>Whole genome sequence for Rhodospirillaceae sp. R148.</title>
        <authorList>
            <person name="Wang G."/>
        </authorList>
    </citation>
    <scope>NUCLEOTIDE SEQUENCE [LARGE SCALE GENOMIC DNA]</scope>
    <source>
        <strain evidence="9 10">R148</strain>
    </source>
</reference>
<dbReference type="InterPro" id="IPR047872">
    <property type="entry name" value="EFG_IV"/>
</dbReference>
<evidence type="ECO:0000256" key="1">
    <source>
        <dbReference type="ARBA" id="ARBA00017872"/>
    </source>
</evidence>
<keyword evidence="5" id="KW-0342">GTP-binding</keyword>
<dbReference type="SMART" id="SM00838">
    <property type="entry name" value="EFG_C"/>
    <property type="match status" value="1"/>
</dbReference>
<feature type="domain" description="Elongation factor EFG" evidence="7">
    <location>
        <begin position="578"/>
        <end position="668"/>
    </location>
</feature>
<keyword evidence="10" id="KW-1185">Reference proteome</keyword>
<dbReference type="GO" id="GO:0003924">
    <property type="term" value="F:GTPase activity"/>
    <property type="evidence" value="ECO:0007669"/>
    <property type="project" value="InterPro"/>
</dbReference>
<dbReference type="GO" id="GO:0005525">
    <property type="term" value="F:GTP binding"/>
    <property type="evidence" value="ECO:0007669"/>
    <property type="project" value="UniProtKB-KW"/>
</dbReference>
<dbReference type="InterPro" id="IPR020568">
    <property type="entry name" value="Ribosomal_Su5_D2-typ_SF"/>
</dbReference>
<dbReference type="PANTHER" id="PTHR43261:SF7">
    <property type="entry name" value="ELONGATION FACTOR G-LIKE PROTEIN"/>
    <property type="match status" value="1"/>
</dbReference>
<dbReference type="Pfam" id="PF00009">
    <property type="entry name" value="GTP_EFTU"/>
    <property type="match status" value="1"/>
</dbReference>
<dbReference type="Gene3D" id="3.30.70.870">
    <property type="entry name" value="Elongation Factor G (Translational Gtpase), domain 3"/>
    <property type="match status" value="1"/>
</dbReference>
<dbReference type="SUPFAM" id="SSF54211">
    <property type="entry name" value="Ribosomal protein S5 domain 2-like"/>
    <property type="match status" value="1"/>
</dbReference>
<evidence type="ECO:0000313" key="10">
    <source>
        <dbReference type="Proteomes" id="UP000315252"/>
    </source>
</evidence>
<dbReference type="Proteomes" id="UP000315252">
    <property type="component" value="Unassembled WGS sequence"/>
</dbReference>
<dbReference type="GO" id="GO:0003746">
    <property type="term" value="F:translation elongation factor activity"/>
    <property type="evidence" value="ECO:0007669"/>
    <property type="project" value="UniProtKB-KW"/>
</dbReference>
<dbReference type="Gene3D" id="3.30.70.240">
    <property type="match status" value="1"/>
</dbReference>
<dbReference type="InterPro" id="IPR035647">
    <property type="entry name" value="EFG_III/V"/>
</dbReference>
<dbReference type="SUPFAM" id="SSF52540">
    <property type="entry name" value="P-loop containing nucleoside triphosphate hydrolases"/>
    <property type="match status" value="1"/>
</dbReference>
<sequence length="676" mass="74528">MTSKSAEPARCAVIVGPYTSGKTTLMEALLHAAGAIGRKGSVTEGNTVGDPSAEARARLMGVEANFAHCEYLGERWFFIDCPGSIELAYDSQSALMAADVAIVVIPPEVDRVLAMAPLFKFLDDYEIPHLLFIGKTDKSATRVRDIMEALQTLSSRPLLLRQVPIREGDRITGFVDLVSERAYRYKEGGPSDLIEIPEDVKPREDEARQELLESLADFDDNLLEQLLEDRVPGSDEVYGQLSKDLAEDLIVPVFMGSGEHGNGVTRLFKALRHDVPPPSVAAKRLGVSMNGSFSASVIKTLNQQHTGKLSVARIWHGEITEAGLIGETKPSGLYRLMGGESQKITVAREGELVALGRLQDARTSDLLTLAGPLRNEDFIWPEVPKPVYALAISPRNRQDDVKLSASLARLIEEDPTLSVEHNADTHQMLLWGQGEIHLKIVIERLKSRYNVEVDATPPQTAYKETIKRQVKQHSRFKRQSGGHGQFGDVQMEIKPLRRGEGFEFVDKVVGGAVPKQYISAVEAGAKEYLSRGPLGFPVVDVSVTLVDGQHHSVDSSDQAFKSAARLAMSEGLPQCSPVLLEPIYEVVISVPAEFTARVHGLVSARRGQILGFEAKSGWESWDEFKCHMPQAELHDLIIELRSLTIGVGSFEWQFDHLQELTGKLADRVMESHRAEH</sequence>
<dbReference type="InterPro" id="IPR000640">
    <property type="entry name" value="EFG_V-like"/>
</dbReference>
<keyword evidence="3 9" id="KW-0251">Elongation factor</keyword>
<dbReference type="CDD" id="cd03713">
    <property type="entry name" value="EFG_mtEFG_C"/>
    <property type="match status" value="1"/>
</dbReference>
<dbReference type="Pfam" id="PF14492">
    <property type="entry name" value="EFG_III"/>
    <property type="match status" value="1"/>
</dbReference>
<dbReference type="SUPFAM" id="SSF50447">
    <property type="entry name" value="Translation proteins"/>
    <property type="match status" value="1"/>
</dbReference>
<protein>
    <recommendedName>
        <fullName evidence="1">Elongation factor G</fullName>
    </recommendedName>
</protein>
<evidence type="ECO:0000256" key="3">
    <source>
        <dbReference type="ARBA" id="ARBA00022768"/>
    </source>
</evidence>
<dbReference type="InterPro" id="IPR009000">
    <property type="entry name" value="Transl_B-barrel_sf"/>
</dbReference>
<comment type="caution">
    <text evidence="9">The sequence shown here is derived from an EMBL/GenBank/DDBJ whole genome shotgun (WGS) entry which is preliminary data.</text>
</comment>
<keyword evidence="2" id="KW-0547">Nucleotide-binding</keyword>
<dbReference type="EMBL" id="VHSH01000001">
    <property type="protein sequence ID" value="TQV83582.1"/>
    <property type="molecule type" value="Genomic_DNA"/>
</dbReference>
<dbReference type="SUPFAM" id="SSF54980">
    <property type="entry name" value="EF-G C-terminal domain-like"/>
    <property type="match status" value="2"/>
</dbReference>
<dbReference type="Pfam" id="PF03764">
    <property type="entry name" value="EFG_IV"/>
    <property type="match status" value="1"/>
</dbReference>
<dbReference type="InterPro" id="IPR035649">
    <property type="entry name" value="EFG_V"/>
</dbReference>
<gene>
    <name evidence="9" type="ORF">FKG95_03045</name>
</gene>
<dbReference type="InterPro" id="IPR009022">
    <property type="entry name" value="EFG_III"/>
</dbReference>